<sequence length="67" mass="7747">MIKVTRLNDTQIVINAELIEFVEETPDTVITMTTGRKIVVKETIDEIIGTVIQYKRKIYSRIDHLAE</sequence>
<keyword evidence="1" id="KW-0969">Cilium</keyword>
<evidence type="ECO:0000313" key="2">
    <source>
        <dbReference type="Proteomes" id="UP000483018"/>
    </source>
</evidence>
<comment type="caution">
    <text evidence="1">The sequence shown here is derived from an EMBL/GenBank/DDBJ whole genome shotgun (WGS) entry which is preliminary data.</text>
</comment>
<evidence type="ECO:0000313" key="1">
    <source>
        <dbReference type="EMBL" id="KAE9637043.1"/>
    </source>
</evidence>
<keyword evidence="2" id="KW-1185">Reference proteome</keyword>
<keyword evidence="1" id="KW-0966">Cell projection</keyword>
<dbReference type="PANTHER" id="PTHR39185:SF1">
    <property type="entry name" value="SWARMING MOTILITY PROTEIN SWRD"/>
    <property type="match status" value="1"/>
</dbReference>
<proteinExistence type="predicted"/>
<name>A0A7C8LMC1_9FIRM</name>
<organism evidence="1 2">
    <name type="scientific">Defluviitalea raffinosedens</name>
    <dbReference type="NCBI Taxonomy" id="1450156"/>
    <lineage>
        <taxon>Bacteria</taxon>
        <taxon>Bacillati</taxon>
        <taxon>Bacillota</taxon>
        <taxon>Clostridia</taxon>
        <taxon>Lachnospirales</taxon>
        <taxon>Defluviitaleaceae</taxon>
        <taxon>Defluviitalea</taxon>
    </lineage>
</organism>
<dbReference type="Proteomes" id="UP000483018">
    <property type="component" value="Unassembled WGS sequence"/>
</dbReference>
<dbReference type="InterPro" id="IPR009384">
    <property type="entry name" value="SwrD-like"/>
</dbReference>
<protein>
    <submittedName>
        <fullName evidence="1">Endoflagellar protein</fullName>
    </submittedName>
</protein>
<reference evidence="1 2" key="1">
    <citation type="submission" date="2019-12" db="EMBL/GenBank/DDBJ databases">
        <title>Defluviitalea raffinosedens, isolated from a biogas fermenter, genome sequencing and characterization.</title>
        <authorList>
            <person name="Rettenmaier R."/>
            <person name="Schneider M."/>
            <person name="Neuhaus K."/>
            <person name="Liebl W."/>
            <person name="Zverlov V."/>
        </authorList>
    </citation>
    <scope>NUCLEOTIDE SEQUENCE [LARGE SCALE GENOMIC DNA]</scope>
    <source>
        <strain evidence="1 2">249c-K6</strain>
    </source>
</reference>
<gene>
    <name evidence="1" type="ORF">GND95_01015</name>
</gene>
<accession>A0A7C8LMC1</accession>
<dbReference type="RefSeq" id="WP_158738960.1">
    <property type="nucleotide sequence ID" value="NZ_JAFBEP010000004.1"/>
</dbReference>
<dbReference type="AlphaFoldDB" id="A0A7C8LMC1"/>
<dbReference type="EMBL" id="WSLF01000001">
    <property type="protein sequence ID" value="KAE9637043.1"/>
    <property type="molecule type" value="Genomic_DNA"/>
</dbReference>
<dbReference type="PANTHER" id="PTHR39185">
    <property type="entry name" value="SWARMING MOTILITY PROTEIN SWRD"/>
    <property type="match status" value="1"/>
</dbReference>
<dbReference type="Pfam" id="PF06289">
    <property type="entry name" value="FlbD"/>
    <property type="match status" value="1"/>
</dbReference>
<keyword evidence="1" id="KW-0282">Flagellum</keyword>
<dbReference type="OrthoDB" id="9799862at2"/>